<keyword evidence="3" id="KW-1185">Reference proteome</keyword>
<reference evidence="3" key="1">
    <citation type="journal article" date="2019" name="Int. J. Syst. Evol. Microbiol.">
        <title>The Global Catalogue of Microorganisms (GCM) 10K type strain sequencing project: providing services to taxonomists for standard genome sequencing and annotation.</title>
        <authorList>
            <consortium name="The Broad Institute Genomics Platform"/>
            <consortium name="The Broad Institute Genome Sequencing Center for Infectious Disease"/>
            <person name="Wu L."/>
            <person name="Ma J."/>
        </authorList>
    </citation>
    <scope>NUCLEOTIDE SEQUENCE [LARGE SCALE GENOMIC DNA]</scope>
    <source>
        <strain evidence="3">JCM 14162</strain>
    </source>
</reference>
<dbReference type="Proteomes" id="UP001500713">
    <property type="component" value="Unassembled WGS sequence"/>
</dbReference>
<keyword evidence="1" id="KW-0812">Transmembrane</keyword>
<feature type="transmembrane region" description="Helical" evidence="1">
    <location>
        <begin position="74"/>
        <end position="97"/>
    </location>
</feature>
<comment type="caution">
    <text evidence="2">The sequence shown here is derived from an EMBL/GenBank/DDBJ whole genome shotgun (WGS) entry which is preliminary data.</text>
</comment>
<name>A0ABN1AL13_9SPHN</name>
<accession>A0ABN1AL13</accession>
<proteinExistence type="predicted"/>
<dbReference type="EMBL" id="BAAAEM010000002">
    <property type="protein sequence ID" value="GAA0479105.1"/>
    <property type="molecule type" value="Genomic_DNA"/>
</dbReference>
<keyword evidence="1" id="KW-0472">Membrane</keyword>
<protein>
    <submittedName>
        <fullName evidence="2">Uncharacterized protein</fullName>
    </submittedName>
</protein>
<evidence type="ECO:0000313" key="3">
    <source>
        <dbReference type="Proteomes" id="UP001500713"/>
    </source>
</evidence>
<feature type="transmembrane region" description="Helical" evidence="1">
    <location>
        <begin position="42"/>
        <end position="62"/>
    </location>
</feature>
<evidence type="ECO:0000313" key="2">
    <source>
        <dbReference type="EMBL" id="GAA0479105.1"/>
    </source>
</evidence>
<keyword evidence="1" id="KW-1133">Transmembrane helix</keyword>
<evidence type="ECO:0000256" key="1">
    <source>
        <dbReference type="SAM" id="Phobius"/>
    </source>
</evidence>
<sequence length="98" mass="10330">MTISIACAIFVFQNEAIASGQCPCCRNIKLAHQIVDINVLSIAPAAAIAGPIGSIMISLLNARCISLRICIRTRVVVIGLVIQAVAISALMVSLPLMR</sequence>
<organism evidence="2 3">
    <name type="scientific">Parasphingorhabdus litoris</name>
    <dbReference type="NCBI Taxonomy" id="394733"/>
    <lineage>
        <taxon>Bacteria</taxon>
        <taxon>Pseudomonadati</taxon>
        <taxon>Pseudomonadota</taxon>
        <taxon>Alphaproteobacteria</taxon>
        <taxon>Sphingomonadales</taxon>
        <taxon>Sphingomonadaceae</taxon>
        <taxon>Parasphingorhabdus</taxon>
    </lineage>
</organism>
<gene>
    <name evidence="2" type="ORF">GCM10009096_21390</name>
</gene>